<dbReference type="PROSITE" id="PS50887">
    <property type="entry name" value="GGDEF"/>
    <property type="match status" value="1"/>
</dbReference>
<dbReference type="Gene3D" id="3.30.70.270">
    <property type="match status" value="1"/>
</dbReference>
<dbReference type="InterPro" id="IPR029016">
    <property type="entry name" value="GAF-like_dom_sf"/>
</dbReference>
<dbReference type="RefSeq" id="WP_323690906.1">
    <property type="nucleotide sequence ID" value="NZ_CP116341.1"/>
</dbReference>
<dbReference type="SMART" id="SM00267">
    <property type="entry name" value="GGDEF"/>
    <property type="match status" value="1"/>
</dbReference>
<dbReference type="Pfam" id="PF00990">
    <property type="entry name" value="GGDEF"/>
    <property type="match status" value="1"/>
</dbReference>
<dbReference type="EMBL" id="CP116341">
    <property type="protein sequence ID" value="WOV83228.1"/>
    <property type="molecule type" value="Genomic_DNA"/>
</dbReference>
<dbReference type="InterPro" id="IPR000160">
    <property type="entry name" value="GGDEF_dom"/>
</dbReference>
<feature type="domain" description="GGDEF" evidence="1">
    <location>
        <begin position="485"/>
        <end position="614"/>
    </location>
</feature>
<dbReference type="CDD" id="cd01949">
    <property type="entry name" value="GGDEF"/>
    <property type="match status" value="1"/>
</dbReference>
<dbReference type="InterPro" id="IPR043128">
    <property type="entry name" value="Rev_trsase/Diguanyl_cyclase"/>
</dbReference>
<evidence type="ECO:0000259" key="1">
    <source>
        <dbReference type="PROSITE" id="PS50887"/>
    </source>
</evidence>
<keyword evidence="3" id="KW-1185">Reference proteome</keyword>
<dbReference type="SUPFAM" id="SSF55073">
    <property type="entry name" value="Nucleotide cyclase"/>
    <property type="match status" value="1"/>
</dbReference>
<sequence>MKTNEQMYESIKSNLLDLMLGVMQNLNDREFISLFENLFKINFNVTKIEFFLYEDNHFYSAASLLKQDTRDGVGVVETLTSPMLTATSSETEDALDFADDTLMIRNEKREPVAMILVKSTDEWHSFASSEFFKKFQLLMGRLIETIKGYQSLYKHSQNYQSLLEATKTFNSTMELGVIHSQLVSTISRNLDPIQVDLILSQEQLDSSCSYRLFDYSNELPSTVEAFLSGELALGKGAGKDTEILSAPVKGMQGTYGILQLTAPGHYVFSQMQKEFVRNISESAGHAIENTSLYDQSHRMIHELQLVNEVSKKLTERLTFEEMITYINTRLNETFDPEEVAFVYFKDQQAPVLSKESTDYFQTQAGNRYLDYAESRVRKENGAVFIADLKNEDIEGFTPYRSLMIAPIVISEKIAGYTLLMHTEKYHFTFEDFKLVRSIISHSSLALSNSALREKLQNLANKDQMTGLYARGYLDRHMSLAFKKGIGGAFLLLDVDDFKQVNDQFGHAIGDSVLKQTADVLKSSVTDQDIAGRWGGEEFAVYLPGATLIEGKRLAKQLLLKMPQLTNPSVTVSIGVSVWAPSTNQETYQQLFQNTDEALYSAKSGGKNRIVVSESVLAE</sequence>
<gene>
    <name evidence="2" type="ORF">PGH26_09855</name>
</gene>
<evidence type="ECO:0000313" key="3">
    <source>
        <dbReference type="Proteomes" id="UP001303532"/>
    </source>
</evidence>
<dbReference type="PANTHER" id="PTHR45138:SF9">
    <property type="entry name" value="DIGUANYLATE CYCLASE DGCM-RELATED"/>
    <property type="match status" value="1"/>
</dbReference>
<organism evidence="2 3">
    <name type="scientific">Sporosarcina jeotgali</name>
    <dbReference type="NCBI Taxonomy" id="3020056"/>
    <lineage>
        <taxon>Bacteria</taxon>
        <taxon>Bacillati</taxon>
        <taxon>Bacillota</taxon>
        <taxon>Bacilli</taxon>
        <taxon>Bacillales</taxon>
        <taxon>Caryophanaceae</taxon>
        <taxon>Sporosarcina</taxon>
    </lineage>
</organism>
<dbReference type="Proteomes" id="UP001303532">
    <property type="component" value="Chromosome"/>
</dbReference>
<dbReference type="InterPro" id="IPR050469">
    <property type="entry name" value="Diguanylate_Cyclase"/>
</dbReference>
<dbReference type="Gene3D" id="3.30.450.40">
    <property type="match status" value="2"/>
</dbReference>
<dbReference type="PANTHER" id="PTHR45138">
    <property type="entry name" value="REGULATORY COMPONENTS OF SENSORY TRANSDUCTION SYSTEM"/>
    <property type="match status" value="1"/>
</dbReference>
<accession>A0ABZ0KT91</accession>
<reference evidence="2 3" key="1">
    <citation type="submission" date="2023-01" db="EMBL/GenBank/DDBJ databases">
        <title>Sporosarcina sp. nov., isolated from Korean tranditional fermented seafood 'Jeotgal'.</title>
        <authorList>
            <person name="Yang A.-I."/>
        </authorList>
    </citation>
    <scope>NUCLEOTIDE SEQUENCE [LARGE SCALE GENOMIC DNA]</scope>
    <source>
        <strain evidence="2 3">B2O-1</strain>
    </source>
</reference>
<proteinExistence type="predicted"/>
<evidence type="ECO:0000313" key="2">
    <source>
        <dbReference type="EMBL" id="WOV83228.1"/>
    </source>
</evidence>
<protein>
    <submittedName>
        <fullName evidence="2">Sensor domain-containing diguanylate cyclase</fullName>
    </submittedName>
</protein>
<dbReference type="NCBIfam" id="TIGR00254">
    <property type="entry name" value="GGDEF"/>
    <property type="match status" value="1"/>
</dbReference>
<dbReference type="SUPFAM" id="SSF55781">
    <property type="entry name" value="GAF domain-like"/>
    <property type="match status" value="2"/>
</dbReference>
<name>A0ABZ0KT91_9BACL</name>
<dbReference type="InterPro" id="IPR029787">
    <property type="entry name" value="Nucleotide_cyclase"/>
</dbReference>